<protein>
    <submittedName>
        <fullName evidence="1">Uncharacterized protein</fullName>
    </submittedName>
</protein>
<feature type="non-terminal residue" evidence="1">
    <location>
        <position position="50"/>
    </location>
</feature>
<reference evidence="2" key="1">
    <citation type="journal article" date="2013" name="Science">
        <title>The Amborella genome and the evolution of flowering plants.</title>
        <authorList>
            <consortium name="Amborella Genome Project"/>
        </authorList>
    </citation>
    <scope>NUCLEOTIDE SEQUENCE [LARGE SCALE GENOMIC DNA]</scope>
</reference>
<dbReference type="HOGENOM" id="CLU_3130326_0_0_1"/>
<accession>U5CWV6</accession>
<proteinExistence type="predicted"/>
<sequence>MDTARKLKLTRPKEEEAKEEKLLALTTKAGRGGWLVLRDTRVRAGESRKK</sequence>
<evidence type="ECO:0000313" key="1">
    <source>
        <dbReference type="EMBL" id="ERM93421.1"/>
    </source>
</evidence>
<name>U5CWV6_AMBTC</name>
<dbReference type="Gramene" id="ERM93421">
    <property type="protein sequence ID" value="ERM93421"/>
    <property type="gene ID" value="AMTR_s04217p00001160"/>
</dbReference>
<dbReference type="AlphaFoldDB" id="U5CWV6"/>
<evidence type="ECO:0000313" key="2">
    <source>
        <dbReference type="Proteomes" id="UP000017836"/>
    </source>
</evidence>
<dbReference type="EMBL" id="KI397755">
    <property type="protein sequence ID" value="ERM93421.1"/>
    <property type="molecule type" value="Genomic_DNA"/>
</dbReference>
<gene>
    <name evidence="1" type="ORF">AMTR_s04217p00001160</name>
</gene>
<dbReference type="Proteomes" id="UP000017836">
    <property type="component" value="Unassembled WGS sequence"/>
</dbReference>
<organism evidence="1 2">
    <name type="scientific">Amborella trichopoda</name>
    <dbReference type="NCBI Taxonomy" id="13333"/>
    <lineage>
        <taxon>Eukaryota</taxon>
        <taxon>Viridiplantae</taxon>
        <taxon>Streptophyta</taxon>
        <taxon>Embryophyta</taxon>
        <taxon>Tracheophyta</taxon>
        <taxon>Spermatophyta</taxon>
        <taxon>Magnoliopsida</taxon>
        <taxon>Amborellales</taxon>
        <taxon>Amborellaceae</taxon>
        <taxon>Amborella</taxon>
    </lineage>
</organism>
<keyword evidence="2" id="KW-1185">Reference proteome</keyword>